<dbReference type="OrthoDB" id="3227934at2"/>
<proteinExistence type="predicted"/>
<comment type="caution">
    <text evidence="8">The sequence shown here is derived from an EMBL/GenBank/DDBJ whole genome shotgun (WGS) entry which is preliminary data.</text>
</comment>
<dbReference type="InterPro" id="IPR050250">
    <property type="entry name" value="Macrolide_Exporter_MacB"/>
</dbReference>
<gene>
    <name evidence="8" type="ORF">BBIA_0073</name>
</gene>
<evidence type="ECO:0000313" key="8">
    <source>
        <dbReference type="EMBL" id="KFI47941.1"/>
    </source>
</evidence>
<feature type="transmembrane region" description="Helical" evidence="6">
    <location>
        <begin position="357"/>
        <end position="381"/>
    </location>
</feature>
<comment type="subcellular location">
    <subcellularLocation>
        <location evidence="1">Cell membrane</location>
        <topology evidence="1">Multi-pass membrane protein</topology>
    </subcellularLocation>
</comment>
<evidence type="ECO:0000256" key="4">
    <source>
        <dbReference type="ARBA" id="ARBA00022989"/>
    </source>
</evidence>
<dbReference type="InterPro" id="IPR003838">
    <property type="entry name" value="ABC3_permease_C"/>
</dbReference>
<name>A0A086ZN41_9BIFI</name>
<keyword evidence="2" id="KW-1003">Cell membrane</keyword>
<dbReference type="GO" id="GO:0022857">
    <property type="term" value="F:transmembrane transporter activity"/>
    <property type="evidence" value="ECO:0007669"/>
    <property type="project" value="TreeGrafter"/>
</dbReference>
<dbReference type="STRING" id="1437608.GCA_000771645_00785"/>
<evidence type="ECO:0000256" key="6">
    <source>
        <dbReference type="SAM" id="Phobius"/>
    </source>
</evidence>
<evidence type="ECO:0000256" key="3">
    <source>
        <dbReference type="ARBA" id="ARBA00022692"/>
    </source>
</evidence>
<keyword evidence="3 6" id="KW-0812">Transmembrane</keyword>
<evidence type="ECO:0000256" key="5">
    <source>
        <dbReference type="ARBA" id="ARBA00023136"/>
    </source>
</evidence>
<dbReference type="Proteomes" id="UP000029108">
    <property type="component" value="Unassembled WGS sequence"/>
</dbReference>
<keyword evidence="9" id="KW-1185">Reference proteome</keyword>
<dbReference type="GO" id="GO:0005886">
    <property type="term" value="C:plasma membrane"/>
    <property type="evidence" value="ECO:0007669"/>
    <property type="project" value="UniProtKB-SubCell"/>
</dbReference>
<dbReference type="PANTHER" id="PTHR30572">
    <property type="entry name" value="MEMBRANE COMPONENT OF TRANSPORTER-RELATED"/>
    <property type="match status" value="1"/>
</dbReference>
<evidence type="ECO:0000259" key="7">
    <source>
        <dbReference type="Pfam" id="PF02687"/>
    </source>
</evidence>
<dbReference type="Pfam" id="PF02687">
    <property type="entry name" value="FtsX"/>
    <property type="match status" value="1"/>
</dbReference>
<dbReference type="AlphaFoldDB" id="A0A086ZN41"/>
<keyword evidence="5 6" id="KW-0472">Membrane</keyword>
<reference evidence="8 9" key="1">
    <citation type="submission" date="2014-03" db="EMBL/GenBank/DDBJ databases">
        <title>Genomics of Bifidobacteria.</title>
        <authorList>
            <person name="Ventura M."/>
            <person name="Milani C."/>
            <person name="Lugli G.A."/>
        </authorList>
    </citation>
    <scope>NUCLEOTIDE SEQUENCE [LARGE SCALE GENOMIC DNA]</scope>
    <source>
        <strain evidence="8 9">DSM 23969</strain>
    </source>
</reference>
<protein>
    <submittedName>
        <fullName evidence="8">SalY-type ABC antimicrobial peptide transportsystem permease component</fullName>
    </submittedName>
</protein>
<evidence type="ECO:0000313" key="9">
    <source>
        <dbReference type="Proteomes" id="UP000029108"/>
    </source>
</evidence>
<dbReference type="eggNOG" id="COG0577">
    <property type="taxonomic scope" value="Bacteria"/>
</dbReference>
<keyword evidence="4 6" id="KW-1133">Transmembrane helix</keyword>
<organism evidence="8 9">
    <name type="scientific">Bifidobacterium biavatii DSM 23969</name>
    <dbReference type="NCBI Taxonomy" id="1437608"/>
    <lineage>
        <taxon>Bacteria</taxon>
        <taxon>Bacillati</taxon>
        <taxon>Actinomycetota</taxon>
        <taxon>Actinomycetes</taxon>
        <taxon>Bifidobacteriales</taxon>
        <taxon>Bifidobacteriaceae</taxon>
        <taxon>Bifidobacterium</taxon>
    </lineage>
</organism>
<dbReference type="RefSeq" id="WP_051923967.1">
    <property type="nucleotide sequence ID" value="NZ_JDUU01000016.1"/>
</dbReference>
<feature type="domain" description="ABC3 transporter permease C-terminal" evidence="7">
    <location>
        <begin position="314"/>
        <end position="424"/>
    </location>
</feature>
<evidence type="ECO:0000256" key="1">
    <source>
        <dbReference type="ARBA" id="ARBA00004651"/>
    </source>
</evidence>
<accession>A0A086ZN41</accession>
<dbReference type="EMBL" id="JGYN01000030">
    <property type="protein sequence ID" value="KFI47941.1"/>
    <property type="molecule type" value="Genomic_DNA"/>
</dbReference>
<sequence>MFVLKNAWGQLMRHKLRTLLILVIAVVVAFGSLFTLSVRQANTTATVTDRASLAPGAIVRMTADQQAKYDGTDSSWVKNYLTTDTYNGYYAVVTTANITLANVNASESFPVRQTSGSIQAIAGKSDADASKTGGEFTLKAFTSVDTARDNDLGSYKVVKGKHLSYSGKAEKGALISQALASKNNLKVGDKFTVASPSDAKKTTELVVRGIYEYTDEAPAGHGSDAKLAKDNRDNAIYVAYSTMYTTEWANEKASDWSKPDLSYVFEFSSMSDYNKFVKNVKKTIKVGYEVSSPTIAKYEQKIKPITSLNERMNTVSIALLAAGGVLLLALVLLSVWKRGNEIGTALICGVSRGRMGWQLMLEAFIPLLVGLGLGLLVGGFASKPLGASLATGYATTIDGGMIWHVGWIGLVCVFVLGIVAALRVCCFGPKKLFAARTGVAAGTTAATAAEEAQA</sequence>
<evidence type="ECO:0000256" key="2">
    <source>
        <dbReference type="ARBA" id="ARBA00022475"/>
    </source>
</evidence>
<feature type="transmembrane region" description="Helical" evidence="6">
    <location>
        <begin position="401"/>
        <end position="422"/>
    </location>
</feature>
<feature type="transmembrane region" description="Helical" evidence="6">
    <location>
        <begin position="315"/>
        <end position="336"/>
    </location>
</feature>
<dbReference type="PANTHER" id="PTHR30572:SF9">
    <property type="entry name" value="ABC TRANSPORTER PERMEASE PROTEIN"/>
    <property type="match status" value="1"/>
</dbReference>